<keyword evidence="2" id="KW-1185">Reference proteome</keyword>
<comment type="caution">
    <text evidence="1">The sequence shown here is derived from an EMBL/GenBank/DDBJ whole genome shotgun (WGS) entry which is preliminary data.</text>
</comment>
<dbReference type="PANTHER" id="PTHR39214:SF1">
    <property type="entry name" value="MICROBODY (PEROXISOME) BIOGENESIS PROTEIN PEROXIN 8 (EUROFUNG)"/>
    <property type="match status" value="1"/>
</dbReference>
<dbReference type="InterPro" id="IPR055334">
    <property type="entry name" value="PEX8-like"/>
</dbReference>
<accession>A0A8H6VTT2</accession>
<dbReference type="AlphaFoldDB" id="A0A8H6VTT2"/>
<evidence type="ECO:0000313" key="2">
    <source>
        <dbReference type="Proteomes" id="UP000613580"/>
    </source>
</evidence>
<name>A0A8H6VTT2_MYCCL</name>
<dbReference type="Proteomes" id="UP000613580">
    <property type="component" value="Unassembled WGS sequence"/>
</dbReference>
<organism evidence="1 2">
    <name type="scientific">Mycena chlorophos</name>
    <name type="common">Agaric fungus</name>
    <name type="synonym">Agaricus chlorophos</name>
    <dbReference type="NCBI Taxonomy" id="658473"/>
    <lineage>
        <taxon>Eukaryota</taxon>
        <taxon>Fungi</taxon>
        <taxon>Dikarya</taxon>
        <taxon>Basidiomycota</taxon>
        <taxon>Agaricomycotina</taxon>
        <taxon>Agaricomycetes</taxon>
        <taxon>Agaricomycetidae</taxon>
        <taxon>Agaricales</taxon>
        <taxon>Marasmiineae</taxon>
        <taxon>Mycenaceae</taxon>
        <taxon>Mycena</taxon>
    </lineage>
</organism>
<sequence>MSAPGYAHLLANLQKGALALPLSTIQGALAHHLATLSPLPTPLAAIVVSSPFFAAQPLTNHKLQALFTAFRHATHIRFQDAQKVDEKRSFVDAAFARALKTRIALWANAVLKGLKGGHPLLRLACCGGLLAGLEDLKVAESLDVSRSQIEDEVVISVAEVMDLYSGSGSSWETEFRPTGDIDRISLALIFAAQSLVLVAPGKLKALPLALLLDLLTFTITTTFASGAFLNAQTLRRINDSPLMDSIAPLAKLTALVISVLCDSRPAEGVPSTLASLEAFLGMAKTIERGWQSKHVHDMTLVWTTLKTFLFAHIMVAEAALSALAYVPPSAYSSPSSLALPVLHTLHRLSFVVSQFGGVSTAAQPGFAELRKAFYLALDVLAEGSECDHFVKELVADDGLHRSDEDNLAKTAYELTCIEQLVPVLSDECCQSCALPLAIPFLSAPAHRETYESAHSLVLAVFAAHADRNETQSSVSVPDAEGVGWVARMVPFYAACLIENSVEGRLSTAQLRLAYAALVRAAGTIQDALAWYCVDVLENAIQEQLAGTATSSTTDATDADKQRLHRLHLTLISIVPSVPPPLLPRVLAHVGKVLRAEKNDTTTERKELFDATFVEISERVGDAQRELVMRWWYEVQGPAGLSARAAL</sequence>
<dbReference type="PANTHER" id="PTHR39214">
    <property type="entry name" value="MICROBODY (PEROXISOME) BIOGENESIS PROTEIN PEROXIN 8 (EUROFUNG)"/>
    <property type="match status" value="1"/>
</dbReference>
<proteinExistence type="predicted"/>
<protein>
    <recommendedName>
        <fullName evidence="3">Peroxisomal membrane protein</fullName>
    </recommendedName>
</protein>
<evidence type="ECO:0000313" key="1">
    <source>
        <dbReference type="EMBL" id="KAF7291676.1"/>
    </source>
</evidence>
<dbReference type="OrthoDB" id="2357318at2759"/>
<reference evidence="1" key="1">
    <citation type="submission" date="2020-05" db="EMBL/GenBank/DDBJ databases">
        <title>Mycena genomes resolve the evolution of fungal bioluminescence.</title>
        <authorList>
            <person name="Tsai I.J."/>
        </authorList>
    </citation>
    <scope>NUCLEOTIDE SEQUENCE</scope>
    <source>
        <strain evidence="1">110903Hualien_Pintung</strain>
    </source>
</reference>
<gene>
    <name evidence="1" type="ORF">HMN09_01258900</name>
</gene>
<dbReference type="EMBL" id="JACAZE010000024">
    <property type="protein sequence ID" value="KAF7291676.1"/>
    <property type="molecule type" value="Genomic_DNA"/>
</dbReference>
<evidence type="ECO:0008006" key="3">
    <source>
        <dbReference type="Google" id="ProtNLM"/>
    </source>
</evidence>